<dbReference type="PROSITE" id="PS51710">
    <property type="entry name" value="G_OBG"/>
    <property type="match status" value="1"/>
</dbReference>
<evidence type="ECO:0000313" key="5">
    <source>
        <dbReference type="EMBL" id="KAF7278064.1"/>
    </source>
</evidence>
<keyword evidence="1" id="KW-0547">Nucleotide-binding</keyword>
<dbReference type="EMBL" id="JAACXV010000408">
    <property type="protein sequence ID" value="KAF7278064.1"/>
    <property type="molecule type" value="Genomic_DNA"/>
</dbReference>
<accession>A0A834ICA6</accession>
<feature type="domain" description="Obg" evidence="4">
    <location>
        <begin position="1"/>
        <end position="136"/>
    </location>
</feature>
<dbReference type="GO" id="GO:0003924">
    <property type="term" value="F:GTPase activity"/>
    <property type="evidence" value="ECO:0007669"/>
    <property type="project" value="InterPro"/>
</dbReference>
<dbReference type="Proteomes" id="UP000625711">
    <property type="component" value="Unassembled WGS sequence"/>
</dbReference>
<evidence type="ECO:0000259" key="4">
    <source>
        <dbReference type="PROSITE" id="PS51883"/>
    </source>
</evidence>
<evidence type="ECO:0000256" key="1">
    <source>
        <dbReference type="ARBA" id="ARBA00022741"/>
    </source>
</evidence>
<name>A0A834ICA6_RHYFE</name>
<dbReference type="PANTHER" id="PTHR11702:SF43">
    <property type="entry name" value="GTP-BINDING PROTEIN 10"/>
    <property type="match status" value="1"/>
</dbReference>
<dbReference type="GO" id="GO:0005525">
    <property type="term" value="F:GTP binding"/>
    <property type="evidence" value="ECO:0007669"/>
    <property type="project" value="UniProtKB-KW"/>
</dbReference>
<evidence type="ECO:0008006" key="7">
    <source>
        <dbReference type="Google" id="ProtNLM"/>
    </source>
</evidence>
<keyword evidence="2" id="KW-0342">GTP-binding</keyword>
<dbReference type="OrthoDB" id="347018at2759"/>
<dbReference type="Pfam" id="PF01926">
    <property type="entry name" value="MMR_HSR1"/>
    <property type="match status" value="1"/>
</dbReference>
<organism evidence="5 6">
    <name type="scientific">Rhynchophorus ferrugineus</name>
    <name type="common">Red palm weevil</name>
    <name type="synonym">Curculio ferrugineus</name>
    <dbReference type="NCBI Taxonomy" id="354439"/>
    <lineage>
        <taxon>Eukaryota</taxon>
        <taxon>Metazoa</taxon>
        <taxon>Ecdysozoa</taxon>
        <taxon>Arthropoda</taxon>
        <taxon>Hexapoda</taxon>
        <taxon>Insecta</taxon>
        <taxon>Pterygota</taxon>
        <taxon>Neoptera</taxon>
        <taxon>Endopterygota</taxon>
        <taxon>Coleoptera</taxon>
        <taxon>Polyphaga</taxon>
        <taxon>Cucujiformia</taxon>
        <taxon>Curculionidae</taxon>
        <taxon>Dryophthorinae</taxon>
        <taxon>Rhynchophorus</taxon>
    </lineage>
</organism>
<gene>
    <name evidence="5" type="ORF">GWI33_008833</name>
</gene>
<dbReference type="SUPFAM" id="SSF52540">
    <property type="entry name" value="P-loop containing nucleoside triphosphate hydrolases"/>
    <property type="match status" value="1"/>
</dbReference>
<dbReference type="InterPro" id="IPR031167">
    <property type="entry name" value="G_OBG"/>
</dbReference>
<sequence length="345" mass="38563">MVYFTRTLLEKIRRPRKYLKDGFRDSLRIFVSGGPGGNGLPKFGGIGGKGGDVIVEAKEGKSASHNFILGPPGEDLKFEVPTGVTIITDLGKKLGELNNDGDTLIVAKGGTGGHQKNGFLGSRGQVYHVRLDLKLIADIDAKPRIASYPFTTIRPNLGIVKYNDLRQISIADLPGLIEGAYYNKGMGHKFLKHVERTKLLLMIVDINGFQLSTKYPHRTCLETIMLLNKELELYNEDLLNKPSLLLINKMDTDGAEQKFKEIKTQLKEFNDFISKYSEEIRPSKCLKFSNIIPISAKESEKDIVLVKRKLRTILDIVNDVSNTNKIDKLYEDIKSSISEKGPQLI</sequence>
<evidence type="ECO:0000313" key="6">
    <source>
        <dbReference type="Proteomes" id="UP000625711"/>
    </source>
</evidence>
<dbReference type="InterPro" id="IPR036726">
    <property type="entry name" value="GTP1_OBG_dom_sf"/>
</dbReference>
<dbReference type="AlphaFoldDB" id="A0A834ICA6"/>
<evidence type="ECO:0000259" key="3">
    <source>
        <dbReference type="PROSITE" id="PS51710"/>
    </source>
</evidence>
<dbReference type="Gene3D" id="2.70.210.12">
    <property type="entry name" value="GTP1/OBG domain"/>
    <property type="match status" value="1"/>
</dbReference>
<dbReference type="InterPro" id="IPR006169">
    <property type="entry name" value="GTP1_OBG_dom"/>
</dbReference>
<dbReference type="Pfam" id="PF01018">
    <property type="entry name" value="GTP1_OBG"/>
    <property type="match status" value="1"/>
</dbReference>
<dbReference type="GO" id="GO:0042254">
    <property type="term" value="P:ribosome biogenesis"/>
    <property type="evidence" value="ECO:0007669"/>
    <property type="project" value="UniProtKB-UniRule"/>
</dbReference>
<dbReference type="PROSITE" id="PS51883">
    <property type="entry name" value="OBG"/>
    <property type="match status" value="1"/>
</dbReference>
<comment type="caution">
    <text evidence="5">The sequence shown here is derived from an EMBL/GenBank/DDBJ whole genome shotgun (WGS) entry which is preliminary data.</text>
</comment>
<dbReference type="Gene3D" id="3.40.50.300">
    <property type="entry name" value="P-loop containing nucleotide triphosphate hydrolases"/>
    <property type="match status" value="1"/>
</dbReference>
<dbReference type="InterPro" id="IPR045086">
    <property type="entry name" value="OBG_GTPase"/>
</dbReference>
<dbReference type="SUPFAM" id="SSF82051">
    <property type="entry name" value="Obg GTP-binding protein N-terminal domain"/>
    <property type="match status" value="1"/>
</dbReference>
<protein>
    <recommendedName>
        <fullName evidence="7">GTP-binding protein 10-like protein</fullName>
    </recommendedName>
</protein>
<dbReference type="InterPro" id="IPR006073">
    <property type="entry name" value="GTP-bd"/>
</dbReference>
<evidence type="ECO:0000256" key="2">
    <source>
        <dbReference type="ARBA" id="ARBA00023134"/>
    </source>
</evidence>
<feature type="domain" description="OBG-type G" evidence="3">
    <location>
        <begin position="141"/>
        <end position="315"/>
    </location>
</feature>
<dbReference type="PRINTS" id="PR00326">
    <property type="entry name" value="GTP1OBG"/>
</dbReference>
<proteinExistence type="predicted"/>
<keyword evidence="6" id="KW-1185">Reference proteome</keyword>
<reference evidence="5" key="1">
    <citation type="submission" date="2020-08" db="EMBL/GenBank/DDBJ databases">
        <title>Genome sequencing and assembly of the red palm weevil Rhynchophorus ferrugineus.</title>
        <authorList>
            <person name="Dias G.B."/>
            <person name="Bergman C.M."/>
            <person name="Manee M."/>
        </authorList>
    </citation>
    <scope>NUCLEOTIDE SEQUENCE</scope>
    <source>
        <strain evidence="5">AA-2017</strain>
        <tissue evidence="5">Whole larva</tissue>
    </source>
</reference>
<dbReference type="InterPro" id="IPR027417">
    <property type="entry name" value="P-loop_NTPase"/>
</dbReference>
<dbReference type="PANTHER" id="PTHR11702">
    <property type="entry name" value="DEVELOPMENTALLY REGULATED GTP-BINDING PROTEIN-RELATED"/>
    <property type="match status" value="1"/>
</dbReference>
<dbReference type="CDD" id="cd01898">
    <property type="entry name" value="Obg"/>
    <property type="match status" value="1"/>
</dbReference>
<dbReference type="GO" id="GO:0005739">
    <property type="term" value="C:mitochondrion"/>
    <property type="evidence" value="ECO:0007669"/>
    <property type="project" value="TreeGrafter"/>
</dbReference>